<reference evidence="4" key="1">
    <citation type="submission" date="2021-02" db="EMBL/GenBank/DDBJ databases">
        <authorList>
            <person name="Nowell W R."/>
        </authorList>
    </citation>
    <scope>NUCLEOTIDE SEQUENCE</scope>
</reference>
<dbReference type="GO" id="GO:0005975">
    <property type="term" value="P:carbohydrate metabolic process"/>
    <property type="evidence" value="ECO:0007669"/>
    <property type="project" value="InterPro"/>
</dbReference>
<evidence type="ECO:0008006" key="7">
    <source>
        <dbReference type="Google" id="ProtNLM"/>
    </source>
</evidence>
<dbReference type="GO" id="GO:0004553">
    <property type="term" value="F:hydrolase activity, hydrolyzing O-glycosyl compounds"/>
    <property type="evidence" value="ECO:0007669"/>
    <property type="project" value="InterPro"/>
</dbReference>
<dbReference type="EMBL" id="CAJOBC010012090">
    <property type="protein sequence ID" value="CAF4010771.1"/>
    <property type="molecule type" value="Genomic_DNA"/>
</dbReference>
<accession>A0A814ZK63</accession>
<sequence>MYPKAALKGSAEWGVDQPALWATNVGNSWRTTGDIGDTWDSIIDTIDQMNKSPLIIGTDIRKMSKTTLAIYSNPEVIGINQDPLEVQRKKLLVLSSSFAEQVHQLRWSVSSQWPLIASRQQWTFHADDQTTQSAFWDQTSSCYT</sequence>
<dbReference type="PANTHER" id="PTHR11452:SF75">
    <property type="entry name" value="ALPHA-GALACTOSIDASE MEL1"/>
    <property type="match status" value="1"/>
</dbReference>
<comment type="caution">
    <text evidence="4">The sequence shown here is derived from an EMBL/GenBank/DDBJ whole genome shotgun (WGS) entry which is preliminary data.</text>
</comment>
<dbReference type="SUPFAM" id="SSF51445">
    <property type="entry name" value="(Trans)glycosidases"/>
    <property type="match status" value="1"/>
</dbReference>
<gene>
    <name evidence="4" type="ORF">GPM918_LOCUS25855</name>
    <name evidence="5" type="ORF">SRO942_LOCUS25916</name>
</gene>
<dbReference type="Gene3D" id="3.20.20.70">
    <property type="entry name" value="Aldolase class I"/>
    <property type="match status" value="2"/>
</dbReference>
<dbReference type="Proteomes" id="UP000663829">
    <property type="component" value="Unassembled WGS sequence"/>
</dbReference>
<dbReference type="AlphaFoldDB" id="A0A814ZK63"/>
<name>A0A814ZK63_9BILA</name>
<keyword evidence="3" id="KW-0326">Glycosidase</keyword>
<dbReference type="InterPro" id="IPR017853">
    <property type="entry name" value="GH"/>
</dbReference>
<dbReference type="OrthoDB" id="5795902at2759"/>
<dbReference type="InterPro" id="IPR013785">
    <property type="entry name" value="Aldolase_TIM"/>
</dbReference>
<comment type="similarity">
    <text evidence="1">Belongs to the glycosyl hydrolase 27 family.</text>
</comment>
<dbReference type="Proteomes" id="UP000681722">
    <property type="component" value="Unassembled WGS sequence"/>
</dbReference>
<proteinExistence type="inferred from homology"/>
<dbReference type="PANTHER" id="PTHR11452">
    <property type="entry name" value="ALPHA-GALACTOSIDASE/ALPHA-N-ACETYLGALACTOSAMINIDASE"/>
    <property type="match status" value="1"/>
</dbReference>
<evidence type="ECO:0000313" key="5">
    <source>
        <dbReference type="EMBL" id="CAF4010771.1"/>
    </source>
</evidence>
<dbReference type="EMBL" id="CAJNOQ010010184">
    <property type="protein sequence ID" value="CAF1245143.1"/>
    <property type="molecule type" value="Genomic_DNA"/>
</dbReference>
<evidence type="ECO:0000313" key="4">
    <source>
        <dbReference type="EMBL" id="CAF1245143.1"/>
    </source>
</evidence>
<keyword evidence="6" id="KW-1185">Reference proteome</keyword>
<organism evidence="4 6">
    <name type="scientific">Didymodactylos carnosus</name>
    <dbReference type="NCBI Taxonomy" id="1234261"/>
    <lineage>
        <taxon>Eukaryota</taxon>
        <taxon>Metazoa</taxon>
        <taxon>Spiralia</taxon>
        <taxon>Gnathifera</taxon>
        <taxon>Rotifera</taxon>
        <taxon>Eurotatoria</taxon>
        <taxon>Bdelloidea</taxon>
        <taxon>Philodinida</taxon>
        <taxon>Philodinidae</taxon>
        <taxon>Didymodactylos</taxon>
    </lineage>
</organism>
<evidence type="ECO:0000256" key="3">
    <source>
        <dbReference type="ARBA" id="ARBA00023295"/>
    </source>
</evidence>
<keyword evidence="2" id="KW-0378">Hydrolase</keyword>
<evidence type="ECO:0000256" key="1">
    <source>
        <dbReference type="ARBA" id="ARBA00009743"/>
    </source>
</evidence>
<evidence type="ECO:0000256" key="2">
    <source>
        <dbReference type="ARBA" id="ARBA00022801"/>
    </source>
</evidence>
<protein>
    <recommendedName>
        <fullName evidence="7">Alpha-galactosidase</fullName>
    </recommendedName>
</protein>
<evidence type="ECO:0000313" key="6">
    <source>
        <dbReference type="Proteomes" id="UP000663829"/>
    </source>
</evidence>
<dbReference type="InterPro" id="IPR002241">
    <property type="entry name" value="Glyco_hydro_27"/>
</dbReference>